<dbReference type="GO" id="GO:0046872">
    <property type="term" value="F:metal ion binding"/>
    <property type="evidence" value="ECO:0007669"/>
    <property type="project" value="UniProtKB-KW"/>
</dbReference>
<keyword evidence="4" id="KW-0456">Lyase</keyword>
<sequence length="413" mass="44873">MAQITISCLCGAARQTLTLKELRGGGGGRPHWPEISLCHCDTCRHLTGMLCTSYTPISSTTPPSLTNLERYSSSALVSRYFCATCGCHVFRSKGEAWEVATGVITKSPDLDLHGSPAWRHLHVNDTKDGGLAKWLPPAPEIKPTQPSPRGDTLPASCHCTLISLAITRPNSSSVLPHSNFPDLMLPYCRTAESVVSNPSSVKWWLQPPPTHTIPVGSQPPIPTTPQNNPISPQCSPNQDDHPTPDEDFSQHRYLAGTCACRPCRLASGFEIQSWVFIPRGNILIHPPADNSIHSSATADLPIDKTTSPIPLGFDTISPTLLASYNSSPSATRHFCPRCGATVFWRNQARPDLIDVSTGLLRAPEGSRAETWLEWWTGRVSFSEDARNERTGAAVCWAESLVKELEGGMVSGSH</sequence>
<feature type="compositionally biased region" description="Basic and acidic residues" evidence="5">
    <location>
        <begin position="238"/>
        <end position="248"/>
    </location>
</feature>
<proteinExistence type="inferred from homology"/>
<keyword evidence="3" id="KW-0862">Zinc</keyword>
<name>A0AAJ0HXF7_9PEZI</name>
<dbReference type="PROSITE" id="PS51891">
    <property type="entry name" value="CENP_V_GFA"/>
    <property type="match status" value="1"/>
</dbReference>
<keyword evidence="8" id="KW-1185">Reference proteome</keyword>
<keyword evidence="2" id="KW-0479">Metal-binding</keyword>
<dbReference type="Proteomes" id="UP001275084">
    <property type="component" value="Unassembled WGS sequence"/>
</dbReference>
<evidence type="ECO:0000259" key="6">
    <source>
        <dbReference type="PROSITE" id="PS51891"/>
    </source>
</evidence>
<comment type="similarity">
    <text evidence="1">Belongs to the Gfa family.</text>
</comment>
<evidence type="ECO:0000313" key="7">
    <source>
        <dbReference type="EMBL" id="KAK3364467.1"/>
    </source>
</evidence>
<evidence type="ECO:0000256" key="1">
    <source>
        <dbReference type="ARBA" id="ARBA00005495"/>
    </source>
</evidence>
<feature type="compositionally biased region" description="Pro residues" evidence="5">
    <location>
        <begin position="211"/>
        <end position="223"/>
    </location>
</feature>
<reference evidence="7" key="1">
    <citation type="journal article" date="2023" name="Mol. Phylogenet. Evol.">
        <title>Genome-scale phylogeny and comparative genomics of the fungal order Sordariales.</title>
        <authorList>
            <person name="Hensen N."/>
            <person name="Bonometti L."/>
            <person name="Westerberg I."/>
            <person name="Brannstrom I.O."/>
            <person name="Guillou S."/>
            <person name="Cros-Aarteil S."/>
            <person name="Calhoun S."/>
            <person name="Haridas S."/>
            <person name="Kuo A."/>
            <person name="Mondo S."/>
            <person name="Pangilinan J."/>
            <person name="Riley R."/>
            <person name="LaButti K."/>
            <person name="Andreopoulos B."/>
            <person name="Lipzen A."/>
            <person name="Chen C."/>
            <person name="Yan M."/>
            <person name="Daum C."/>
            <person name="Ng V."/>
            <person name="Clum A."/>
            <person name="Steindorff A."/>
            <person name="Ohm R.A."/>
            <person name="Martin F."/>
            <person name="Silar P."/>
            <person name="Natvig D.O."/>
            <person name="Lalanne C."/>
            <person name="Gautier V."/>
            <person name="Ament-Velasquez S.L."/>
            <person name="Kruys A."/>
            <person name="Hutchinson M.I."/>
            <person name="Powell A.J."/>
            <person name="Barry K."/>
            <person name="Miller A.N."/>
            <person name="Grigoriev I.V."/>
            <person name="Debuchy R."/>
            <person name="Gladieux P."/>
            <person name="Hiltunen Thoren M."/>
            <person name="Johannesson H."/>
        </authorList>
    </citation>
    <scope>NUCLEOTIDE SEQUENCE</scope>
    <source>
        <strain evidence="7">CBS 955.72</strain>
    </source>
</reference>
<evidence type="ECO:0000256" key="2">
    <source>
        <dbReference type="ARBA" id="ARBA00022723"/>
    </source>
</evidence>
<dbReference type="GO" id="GO:0016846">
    <property type="term" value="F:carbon-sulfur lyase activity"/>
    <property type="evidence" value="ECO:0007669"/>
    <property type="project" value="InterPro"/>
</dbReference>
<feature type="domain" description="CENP-V/GFA" evidence="6">
    <location>
        <begin position="4"/>
        <end position="119"/>
    </location>
</feature>
<reference evidence="7" key="2">
    <citation type="submission" date="2023-06" db="EMBL/GenBank/DDBJ databases">
        <authorList>
            <consortium name="Lawrence Berkeley National Laboratory"/>
            <person name="Haridas S."/>
            <person name="Hensen N."/>
            <person name="Bonometti L."/>
            <person name="Westerberg I."/>
            <person name="Brannstrom I.O."/>
            <person name="Guillou S."/>
            <person name="Cros-Aarteil S."/>
            <person name="Calhoun S."/>
            <person name="Kuo A."/>
            <person name="Mondo S."/>
            <person name="Pangilinan J."/>
            <person name="Riley R."/>
            <person name="Labutti K."/>
            <person name="Andreopoulos B."/>
            <person name="Lipzen A."/>
            <person name="Chen C."/>
            <person name="Yanf M."/>
            <person name="Daum C."/>
            <person name="Ng V."/>
            <person name="Clum A."/>
            <person name="Steindorff A."/>
            <person name="Ohm R."/>
            <person name="Martin F."/>
            <person name="Silar P."/>
            <person name="Natvig D."/>
            <person name="Lalanne C."/>
            <person name="Gautier V."/>
            <person name="Ament-Velasquez S.L."/>
            <person name="Kruys A."/>
            <person name="Hutchinson M.I."/>
            <person name="Powell A.J."/>
            <person name="Barry K."/>
            <person name="Miller A.N."/>
            <person name="Grigoriev I.V."/>
            <person name="Debuchy R."/>
            <person name="Gladieux P."/>
            <person name="Thoren M.H."/>
            <person name="Johannesson H."/>
        </authorList>
    </citation>
    <scope>NUCLEOTIDE SEQUENCE</scope>
    <source>
        <strain evidence="7">CBS 955.72</strain>
    </source>
</reference>
<dbReference type="InterPro" id="IPR011057">
    <property type="entry name" value="Mss4-like_sf"/>
</dbReference>
<dbReference type="Pfam" id="PF04828">
    <property type="entry name" value="GFA"/>
    <property type="match status" value="1"/>
</dbReference>
<evidence type="ECO:0000256" key="5">
    <source>
        <dbReference type="SAM" id="MobiDB-lite"/>
    </source>
</evidence>
<evidence type="ECO:0000256" key="3">
    <source>
        <dbReference type="ARBA" id="ARBA00022833"/>
    </source>
</evidence>
<dbReference type="PANTHER" id="PTHR33337">
    <property type="entry name" value="GFA DOMAIN-CONTAINING PROTEIN"/>
    <property type="match status" value="1"/>
</dbReference>
<organism evidence="7 8">
    <name type="scientific">Lasiosphaeria hispida</name>
    <dbReference type="NCBI Taxonomy" id="260671"/>
    <lineage>
        <taxon>Eukaryota</taxon>
        <taxon>Fungi</taxon>
        <taxon>Dikarya</taxon>
        <taxon>Ascomycota</taxon>
        <taxon>Pezizomycotina</taxon>
        <taxon>Sordariomycetes</taxon>
        <taxon>Sordariomycetidae</taxon>
        <taxon>Sordariales</taxon>
        <taxon>Lasiosphaeriaceae</taxon>
        <taxon>Lasiosphaeria</taxon>
    </lineage>
</organism>
<dbReference type="PANTHER" id="PTHR33337:SF30">
    <property type="entry name" value="DUF636 DOMAIN PROTEIN (AFU_ORTHOLOGUE AFUA_1G03180)"/>
    <property type="match status" value="1"/>
</dbReference>
<evidence type="ECO:0000313" key="8">
    <source>
        <dbReference type="Proteomes" id="UP001275084"/>
    </source>
</evidence>
<evidence type="ECO:0000256" key="4">
    <source>
        <dbReference type="ARBA" id="ARBA00023239"/>
    </source>
</evidence>
<dbReference type="AlphaFoldDB" id="A0AAJ0HXF7"/>
<protein>
    <submittedName>
        <fullName evidence="7">Mss4-like protein</fullName>
    </submittedName>
</protein>
<accession>A0AAJ0HXF7</accession>
<feature type="region of interest" description="Disordered" evidence="5">
    <location>
        <begin position="211"/>
        <end position="248"/>
    </location>
</feature>
<comment type="caution">
    <text evidence="7">The sequence shown here is derived from an EMBL/GenBank/DDBJ whole genome shotgun (WGS) entry which is preliminary data.</text>
</comment>
<gene>
    <name evidence="7" type="ORF">B0T25DRAFT_66392</name>
</gene>
<dbReference type="EMBL" id="JAUIQD010000001">
    <property type="protein sequence ID" value="KAK3364467.1"/>
    <property type="molecule type" value="Genomic_DNA"/>
</dbReference>
<dbReference type="Gene3D" id="3.90.1590.10">
    <property type="entry name" value="glutathione-dependent formaldehyde- activating enzyme (gfa)"/>
    <property type="match status" value="2"/>
</dbReference>
<dbReference type="SUPFAM" id="SSF51316">
    <property type="entry name" value="Mss4-like"/>
    <property type="match status" value="2"/>
</dbReference>
<dbReference type="InterPro" id="IPR006913">
    <property type="entry name" value="CENP-V/GFA"/>
</dbReference>